<reference evidence="1" key="1">
    <citation type="submission" date="2018-02" db="EMBL/GenBank/DDBJ databases">
        <title>The genomes of Aspergillus section Nigri reveals drivers in fungal speciation.</title>
        <authorList>
            <consortium name="DOE Joint Genome Institute"/>
            <person name="Vesth T.C."/>
            <person name="Nybo J."/>
            <person name="Theobald S."/>
            <person name="Brandl J."/>
            <person name="Frisvad J.C."/>
            <person name="Nielsen K.F."/>
            <person name="Lyhne E.K."/>
            <person name="Kogle M.E."/>
            <person name="Kuo A."/>
            <person name="Riley R."/>
            <person name="Clum A."/>
            <person name="Nolan M."/>
            <person name="Lipzen A."/>
            <person name="Salamov A."/>
            <person name="Henrissat B."/>
            <person name="Wiebenga A."/>
            <person name="De vries R.P."/>
            <person name="Grigoriev I.V."/>
            <person name="Mortensen U.H."/>
            <person name="Andersen M.R."/>
            <person name="Baker S.E."/>
        </authorList>
    </citation>
    <scope>NUCLEOTIDE SEQUENCE</scope>
    <source>
        <strain evidence="1">CBS 121060</strain>
    </source>
</reference>
<sequence>MASSYDYIIIGGGLAGLTLVGRLSELQPSQTILLLEPCALQPAEMGLHHGAADASGRAGPRLQNIDFDIADETSLFPQLP</sequence>
<accession>A0ACD1HDY4</accession>
<dbReference type="EMBL" id="KZ824947">
    <property type="protein sequence ID" value="RAH71687.1"/>
    <property type="molecule type" value="Genomic_DNA"/>
</dbReference>
<name>A0ACD1HDY4_9EURO</name>
<evidence type="ECO:0000313" key="1">
    <source>
        <dbReference type="EMBL" id="RAH71687.1"/>
    </source>
</evidence>
<protein>
    <submittedName>
        <fullName evidence="1">Uncharacterized protein</fullName>
    </submittedName>
</protein>
<gene>
    <name evidence="1" type="ORF">BO66DRAFT_470133</name>
</gene>
<proteinExistence type="predicted"/>
<organism evidence="1 2">
    <name type="scientific">Aspergillus aculeatinus CBS 121060</name>
    <dbReference type="NCBI Taxonomy" id="1448322"/>
    <lineage>
        <taxon>Eukaryota</taxon>
        <taxon>Fungi</taxon>
        <taxon>Dikarya</taxon>
        <taxon>Ascomycota</taxon>
        <taxon>Pezizomycotina</taxon>
        <taxon>Eurotiomycetes</taxon>
        <taxon>Eurotiomycetidae</taxon>
        <taxon>Eurotiales</taxon>
        <taxon>Aspergillaceae</taxon>
        <taxon>Aspergillus</taxon>
        <taxon>Aspergillus subgen. Circumdati</taxon>
    </lineage>
</organism>
<keyword evidence="2" id="KW-1185">Reference proteome</keyword>
<dbReference type="Proteomes" id="UP000249661">
    <property type="component" value="Unassembled WGS sequence"/>
</dbReference>
<evidence type="ECO:0000313" key="2">
    <source>
        <dbReference type="Proteomes" id="UP000249661"/>
    </source>
</evidence>